<name>A0A4Z1EAN1_9HELO</name>
<evidence type="ECO:0000313" key="8">
    <source>
        <dbReference type="Proteomes" id="UP000297777"/>
    </source>
</evidence>
<dbReference type="GO" id="GO:0046872">
    <property type="term" value="F:metal ion binding"/>
    <property type="evidence" value="ECO:0007669"/>
    <property type="project" value="UniProtKB-KW"/>
</dbReference>
<reference evidence="7 8" key="1">
    <citation type="submission" date="2017-12" db="EMBL/GenBank/DDBJ databases">
        <title>Comparative genomics of Botrytis spp.</title>
        <authorList>
            <person name="Valero-Jimenez C.A."/>
            <person name="Tapia P."/>
            <person name="Veloso J."/>
            <person name="Silva-Moreno E."/>
            <person name="Staats M."/>
            <person name="Valdes J.H."/>
            <person name="Van Kan J.A.L."/>
        </authorList>
    </citation>
    <scope>NUCLEOTIDE SEQUENCE [LARGE SCALE GENOMIC DNA]</scope>
    <source>
        <strain evidence="7 8">Bt9001</strain>
    </source>
</reference>
<dbReference type="InterPro" id="IPR051615">
    <property type="entry name" value="Transcr_Regulatory_Elem"/>
</dbReference>
<proteinExistence type="predicted"/>
<evidence type="ECO:0000256" key="5">
    <source>
        <dbReference type="ARBA" id="ARBA00023163"/>
    </source>
</evidence>
<keyword evidence="1" id="KW-0479">Metal-binding</keyword>
<keyword evidence="8" id="KW-1185">Reference proteome</keyword>
<evidence type="ECO:0008006" key="9">
    <source>
        <dbReference type="Google" id="ProtNLM"/>
    </source>
</evidence>
<dbReference type="PANTHER" id="PTHR31313:SF4">
    <property type="entry name" value="CONIDIAL DEVELOPMENT PROTEIN FLUFFY"/>
    <property type="match status" value="1"/>
</dbReference>
<evidence type="ECO:0000313" key="7">
    <source>
        <dbReference type="EMBL" id="TGO07802.1"/>
    </source>
</evidence>
<keyword evidence="3" id="KW-0805">Transcription regulation</keyword>
<keyword evidence="5" id="KW-0804">Transcription</keyword>
<evidence type="ECO:0000256" key="3">
    <source>
        <dbReference type="ARBA" id="ARBA00023015"/>
    </source>
</evidence>
<gene>
    <name evidence="7" type="ORF">BTUL_0245g00050</name>
</gene>
<keyword evidence="6" id="KW-0539">Nucleus</keyword>
<organism evidence="7 8">
    <name type="scientific">Botrytis tulipae</name>
    <dbReference type="NCBI Taxonomy" id="87230"/>
    <lineage>
        <taxon>Eukaryota</taxon>
        <taxon>Fungi</taxon>
        <taxon>Dikarya</taxon>
        <taxon>Ascomycota</taxon>
        <taxon>Pezizomycotina</taxon>
        <taxon>Leotiomycetes</taxon>
        <taxon>Helotiales</taxon>
        <taxon>Sclerotiniaceae</taxon>
        <taxon>Botrytis</taxon>
    </lineage>
</organism>
<dbReference type="OrthoDB" id="2123952at2759"/>
<dbReference type="Proteomes" id="UP000297777">
    <property type="component" value="Unassembled WGS sequence"/>
</dbReference>
<sequence length="336" mass="38255">MRLAVEMSLHLDAKGQQIPEQIERMQEVRLCTFWGAFSLNQAWSLTLEQLPQLSQLTKLTMKPIIIDALESSSWIPYTDDSKHTQLLCLSPLTNTGALLEKNYTQPSNIRSVCTAYSELSEIIHKSSYLYDSIPAALRLGQNFTPCVLFCYMYYHYAVLLLFRPFIKLTLIGSAILPRNVCDEAADAIPALVKSYSQLYTLRQTPSFIPYFIFTTSITHLIVSSNTSIEPEKFLQGISDLTEMNNCHGFASHTRNILLYLVKKWKIPLPKDGALIAETDLNTWGCPNIEIVDMMKGIGTVSEDKDLLFWLFPIQEQPLLAYRQNELRKNGFALLQE</sequence>
<dbReference type="EMBL" id="PQXH01000245">
    <property type="protein sequence ID" value="TGO07802.1"/>
    <property type="molecule type" value="Genomic_DNA"/>
</dbReference>
<comment type="caution">
    <text evidence="7">The sequence shown here is derived from an EMBL/GenBank/DDBJ whole genome shotgun (WGS) entry which is preliminary data.</text>
</comment>
<evidence type="ECO:0000256" key="4">
    <source>
        <dbReference type="ARBA" id="ARBA00023125"/>
    </source>
</evidence>
<evidence type="ECO:0000256" key="6">
    <source>
        <dbReference type="ARBA" id="ARBA00023242"/>
    </source>
</evidence>
<dbReference type="PANTHER" id="PTHR31313">
    <property type="entry name" value="TY1 ENHANCER ACTIVATOR"/>
    <property type="match status" value="1"/>
</dbReference>
<keyword evidence="4" id="KW-0238">DNA-binding</keyword>
<protein>
    <recommendedName>
        <fullName evidence="9">Transcription factor domain-containing protein</fullName>
    </recommendedName>
</protein>
<evidence type="ECO:0000256" key="1">
    <source>
        <dbReference type="ARBA" id="ARBA00022723"/>
    </source>
</evidence>
<accession>A0A4Z1EAN1</accession>
<dbReference type="CDD" id="cd12148">
    <property type="entry name" value="fungal_TF_MHR"/>
    <property type="match status" value="1"/>
</dbReference>
<dbReference type="AlphaFoldDB" id="A0A4Z1EAN1"/>
<evidence type="ECO:0000256" key="2">
    <source>
        <dbReference type="ARBA" id="ARBA00022833"/>
    </source>
</evidence>
<keyword evidence="2" id="KW-0862">Zinc</keyword>
<dbReference type="GO" id="GO:0003677">
    <property type="term" value="F:DNA binding"/>
    <property type="evidence" value="ECO:0007669"/>
    <property type="project" value="UniProtKB-KW"/>
</dbReference>